<comment type="caution">
    <text evidence="9">The sequence shown here is derived from an EMBL/GenBank/DDBJ whole genome shotgun (WGS) entry which is preliminary data.</text>
</comment>
<keyword evidence="3 7" id="KW-1133">Transmembrane helix</keyword>
<evidence type="ECO:0000256" key="4">
    <source>
        <dbReference type="ARBA" id="ARBA00023136"/>
    </source>
</evidence>
<evidence type="ECO:0000256" key="3">
    <source>
        <dbReference type="ARBA" id="ARBA00022989"/>
    </source>
</evidence>
<feature type="transmembrane region" description="Helical" evidence="7">
    <location>
        <begin position="207"/>
        <end position="230"/>
    </location>
</feature>
<feature type="transmembrane region" description="Helical" evidence="7">
    <location>
        <begin position="95"/>
        <end position="116"/>
    </location>
</feature>
<evidence type="ECO:0000259" key="8">
    <source>
        <dbReference type="Pfam" id="PF20684"/>
    </source>
</evidence>
<keyword evidence="4 7" id="KW-0472">Membrane</keyword>
<dbReference type="PANTHER" id="PTHR33048">
    <property type="entry name" value="PTH11-LIKE INTEGRAL MEMBRANE PROTEIN (AFU_ORTHOLOGUE AFUA_5G11245)"/>
    <property type="match status" value="1"/>
</dbReference>
<proteinExistence type="inferred from homology"/>
<feature type="domain" description="Rhodopsin" evidence="8">
    <location>
        <begin position="26"/>
        <end position="273"/>
    </location>
</feature>
<organism evidence="9 10">
    <name type="scientific">Periconia digitata</name>
    <dbReference type="NCBI Taxonomy" id="1303443"/>
    <lineage>
        <taxon>Eukaryota</taxon>
        <taxon>Fungi</taxon>
        <taxon>Dikarya</taxon>
        <taxon>Ascomycota</taxon>
        <taxon>Pezizomycotina</taxon>
        <taxon>Dothideomycetes</taxon>
        <taxon>Pleosporomycetidae</taxon>
        <taxon>Pleosporales</taxon>
        <taxon>Massarineae</taxon>
        <taxon>Periconiaceae</taxon>
        <taxon>Periconia</taxon>
    </lineage>
</organism>
<feature type="transmembrane region" description="Helical" evidence="7">
    <location>
        <begin position="38"/>
        <end position="57"/>
    </location>
</feature>
<feature type="compositionally biased region" description="Polar residues" evidence="6">
    <location>
        <begin position="315"/>
        <end position="325"/>
    </location>
</feature>
<keyword evidence="2 7" id="KW-0812">Transmembrane</keyword>
<evidence type="ECO:0000256" key="5">
    <source>
        <dbReference type="ARBA" id="ARBA00038359"/>
    </source>
</evidence>
<reference evidence="9" key="1">
    <citation type="submission" date="2023-01" db="EMBL/GenBank/DDBJ databases">
        <authorList>
            <person name="Van Ghelder C."/>
            <person name="Rancurel C."/>
        </authorList>
    </citation>
    <scope>NUCLEOTIDE SEQUENCE</scope>
    <source>
        <strain evidence="9">CNCM I-4278</strain>
    </source>
</reference>
<comment type="subcellular location">
    <subcellularLocation>
        <location evidence="1">Membrane</location>
        <topology evidence="1">Multi-pass membrane protein</topology>
    </subcellularLocation>
</comment>
<sequence>MQHSTPAGIIVGTTILQVVSAGSVGLRFYTRFWRRSSILVSDWLILAAFVLATGLTITEYYGIAVKAFAYPISLTFHDANAANRQLVQLNNLQNVIFLTSIPALGLIRVSVSLLYWHLFAAVKLRRFLIFWIVLMVAWTLAFFICKVVECRGRLDALDPMERRKYCGACRNSGYVYAGSGILADLITLLIPLPIVISLSLPTKQKCLVLATFMIGALSVGASIAKGYMYIVSMMNNAKWDAALLLGDFSMWNLAEVQVGIIAACGMTLRPTLARILPIGRMKAIFRKTNEESEPKDPTLPSFVRPERIDSPREGQMSSLGPRNVR</sequence>
<accession>A0A9W4XXZ8</accession>
<dbReference type="PANTHER" id="PTHR33048:SF157">
    <property type="entry name" value="INTEGRAL MEMBRANE PROTEIN"/>
    <property type="match status" value="1"/>
</dbReference>
<evidence type="ECO:0000256" key="7">
    <source>
        <dbReference type="SAM" id="Phobius"/>
    </source>
</evidence>
<evidence type="ECO:0000313" key="9">
    <source>
        <dbReference type="EMBL" id="CAI6338767.1"/>
    </source>
</evidence>
<feature type="transmembrane region" description="Helical" evidence="7">
    <location>
        <begin position="128"/>
        <end position="154"/>
    </location>
</feature>
<feature type="compositionally biased region" description="Basic and acidic residues" evidence="6">
    <location>
        <begin position="287"/>
        <end position="296"/>
    </location>
</feature>
<comment type="similarity">
    <text evidence="5">Belongs to the SAT4 family.</text>
</comment>
<gene>
    <name evidence="9" type="ORF">PDIGIT_LOCUS11901</name>
</gene>
<protein>
    <recommendedName>
        <fullName evidence="8">Rhodopsin domain-containing protein</fullName>
    </recommendedName>
</protein>
<dbReference type="InterPro" id="IPR052337">
    <property type="entry name" value="SAT4-like"/>
</dbReference>
<evidence type="ECO:0000256" key="6">
    <source>
        <dbReference type="SAM" id="MobiDB-lite"/>
    </source>
</evidence>
<evidence type="ECO:0000256" key="1">
    <source>
        <dbReference type="ARBA" id="ARBA00004141"/>
    </source>
</evidence>
<dbReference type="InterPro" id="IPR049326">
    <property type="entry name" value="Rhodopsin_dom_fungi"/>
</dbReference>
<evidence type="ECO:0000256" key="2">
    <source>
        <dbReference type="ARBA" id="ARBA00022692"/>
    </source>
</evidence>
<evidence type="ECO:0000313" key="10">
    <source>
        <dbReference type="Proteomes" id="UP001152607"/>
    </source>
</evidence>
<dbReference type="AlphaFoldDB" id="A0A9W4XXZ8"/>
<name>A0A9W4XXZ8_9PLEO</name>
<dbReference type="GO" id="GO:0016020">
    <property type="term" value="C:membrane"/>
    <property type="evidence" value="ECO:0007669"/>
    <property type="project" value="UniProtKB-SubCell"/>
</dbReference>
<feature type="region of interest" description="Disordered" evidence="6">
    <location>
        <begin position="287"/>
        <end position="325"/>
    </location>
</feature>
<dbReference type="EMBL" id="CAOQHR010000008">
    <property type="protein sequence ID" value="CAI6338767.1"/>
    <property type="molecule type" value="Genomic_DNA"/>
</dbReference>
<keyword evidence="10" id="KW-1185">Reference proteome</keyword>
<feature type="transmembrane region" description="Helical" evidence="7">
    <location>
        <begin position="6"/>
        <end position="26"/>
    </location>
</feature>
<dbReference type="OrthoDB" id="5393606at2759"/>
<dbReference type="Proteomes" id="UP001152607">
    <property type="component" value="Unassembled WGS sequence"/>
</dbReference>
<feature type="transmembrane region" description="Helical" evidence="7">
    <location>
        <begin position="174"/>
        <end position="195"/>
    </location>
</feature>
<dbReference type="Pfam" id="PF20684">
    <property type="entry name" value="Fung_rhodopsin"/>
    <property type="match status" value="1"/>
</dbReference>